<evidence type="ECO:0000313" key="4">
    <source>
        <dbReference type="EMBL" id="ATF25784.1"/>
    </source>
</evidence>
<dbReference type="PANTHER" id="PTHR35936:SF18">
    <property type="entry name" value="L-CYSTINE-BINDING PROTEIN TCYJ"/>
    <property type="match status" value="1"/>
</dbReference>
<evidence type="ECO:0000256" key="2">
    <source>
        <dbReference type="SAM" id="SignalP"/>
    </source>
</evidence>
<evidence type="ECO:0000313" key="5">
    <source>
        <dbReference type="EMBL" id="SPP29507.1"/>
    </source>
</evidence>
<dbReference type="AlphaFoldDB" id="A0A1D2LMI6"/>
<feature type="chain" id="PRO_5033268344" evidence="2">
    <location>
        <begin position="24"/>
        <end position="268"/>
    </location>
</feature>
<keyword evidence="5" id="KW-0449">Lipoprotein</keyword>
<dbReference type="SUPFAM" id="SSF53850">
    <property type="entry name" value="Periplasmic binding protein-like II"/>
    <property type="match status" value="1"/>
</dbReference>
<accession>A0A1D2LMI6</accession>
<dbReference type="STRING" id="2756.BFR44_06955"/>
<dbReference type="Gene3D" id="3.40.190.10">
    <property type="entry name" value="Periplasmic binding protein-like II"/>
    <property type="match status" value="2"/>
</dbReference>
<dbReference type="SMART" id="SM00062">
    <property type="entry name" value="PBPb"/>
    <property type="match status" value="1"/>
</dbReference>
<name>A0A1D2LMI6_BROTH</name>
<dbReference type="GeneID" id="66537617"/>
<dbReference type="PROSITE" id="PS51257">
    <property type="entry name" value="PROKAR_LIPOPROTEIN"/>
    <property type="match status" value="1"/>
</dbReference>
<dbReference type="Pfam" id="PF00497">
    <property type="entry name" value="SBP_bac_3"/>
    <property type="match status" value="1"/>
</dbReference>
<evidence type="ECO:0000256" key="1">
    <source>
        <dbReference type="ARBA" id="ARBA00022729"/>
    </source>
</evidence>
<evidence type="ECO:0000313" key="7">
    <source>
        <dbReference type="Proteomes" id="UP000270190"/>
    </source>
</evidence>
<dbReference type="KEGG" id="bths:CNY62_04905"/>
<organism evidence="4 6">
    <name type="scientific">Brochothrix thermosphacta</name>
    <name type="common">Microbacterium thermosphactum</name>
    <dbReference type="NCBI Taxonomy" id="2756"/>
    <lineage>
        <taxon>Bacteria</taxon>
        <taxon>Bacillati</taxon>
        <taxon>Bacillota</taxon>
        <taxon>Bacilli</taxon>
        <taxon>Bacillales</taxon>
        <taxon>Listeriaceae</taxon>
        <taxon>Brochothrix</taxon>
    </lineage>
</organism>
<sequence>MKKIFLCFTALTLIFLVACAPKAATSDKKKNVETIIVGTGTQYPGICFIDENGKLTGYDIEVIRAIDKKLPQYNFEFKTMDFANLLTSLGANKIDMIAHNMAKNKEREEKFLFNNEPYNYSPLYITVAKDNNDVKSIKDLDGKKVVVSATSNAADYVTEYNKKNGNKIEIAYAGQGSNDTANQLKNGRADATLSTPFAVKHQNDTSSIKEKVVGDILLDTKVYFVFPKQKTDLSKAVDTAIKELSTDGTLKKLSKRWLGDDYSKSSFK</sequence>
<reference evidence="4 6" key="1">
    <citation type="submission" date="2017-09" db="EMBL/GenBank/DDBJ databases">
        <title>Complete Genome Sequences of Two Strains of the Meat Spoilage Bacterium Brochothrix thermosphacta Isolated from Ground Chicken.</title>
        <authorList>
            <person name="Paoli G.C."/>
            <person name="Wijey C."/>
            <person name="Chen C.-Y."/>
            <person name="Nguyen L."/>
            <person name="Yan X."/>
            <person name="Irwin P.L."/>
        </authorList>
    </citation>
    <scope>NUCLEOTIDE SEQUENCE [LARGE SCALE GENOMIC DNA]</scope>
    <source>
        <strain evidence="4 6">BI</strain>
    </source>
</reference>
<keyword evidence="1 2" id="KW-0732">Signal</keyword>
<dbReference type="Proteomes" id="UP000243591">
    <property type="component" value="Chromosome"/>
</dbReference>
<dbReference type="Proteomes" id="UP000270190">
    <property type="component" value="Unassembled WGS sequence"/>
</dbReference>
<feature type="domain" description="Solute-binding protein family 3/N-terminal" evidence="3">
    <location>
        <begin position="34"/>
        <end position="261"/>
    </location>
</feature>
<dbReference type="OrthoDB" id="8613538at2"/>
<dbReference type="InterPro" id="IPR001638">
    <property type="entry name" value="Solute-binding_3/MltF_N"/>
</dbReference>
<proteinExistence type="predicted"/>
<keyword evidence="6" id="KW-1185">Reference proteome</keyword>
<dbReference type="CDD" id="cd13710">
    <property type="entry name" value="PBP2_TcyK"/>
    <property type="match status" value="1"/>
</dbReference>
<reference evidence="5" key="2">
    <citation type="submission" date="2018-04" db="EMBL/GenBank/DDBJ databases">
        <authorList>
            <person name="Go L.Y."/>
            <person name="Mitchell J.A."/>
        </authorList>
    </citation>
    <scope>NUCLEOTIDE SEQUENCE</scope>
    <source>
        <strain evidence="5">BSAS1 3</strain>
    </source>
</reference>
<dbReference type="EMBL" id="CP023483">
    <property type="protein sequence ID" value="ATF25784.1"/>
    <property type="molecule type" value="Genomic_DNA"/>
</dbReference>
<dbReference type="PANTHER" id="PTHR35936">
    <property type="entry name" value="MEMBRANE-BOUND LYTIC MUREIN TRANSGLYCOSYLASE F"/>
    <property type="match status" value="1"/>
</dbReference>
<dbReference type="EMBL" id="OUNC01000045">
    <property type="protein sequence ID" value="SPP29507.1"/>
    <property type="molecule type" value="Genomic_DNA"/>
</dbReference>
<feature type="signal peptide" evidence="2">
    <location>
        <begin position="1"/>
        <end position="23"/>
    </location>
</feature>
<dbReference type="RefSeq" id="WP_069126209.1">
    <property type="nucleotide sequence ID" value="NZ_CBCPHX010000009.1"/>
</dbReference>
<protein>
    <submittedName>
        <fullName evidence="4">Amino acid ABC transporter substrate-binding protein</fullName>
    </submittedName>
    <submittedName>
        <fullName evidence="5">Sulfur containing amino acid ABC transporter binding lipoprotein</fullName>
    </submittedName>
</protein>
<evidence type="ECO:0000313" key="6">
    <source>
        <dbReference type="Proteomes" id="UP000243591"/>
    </source>
</evidence>
<gene>
    <name evidence="5" type="primary">tcyJ</name>
    <name evidence="5" type="ORF">BTBSAS_50155</name>
    <name evidence="4" type="ORF">CNY62_04905</name>
</gene>
<reference evidence="7" key="3">
    <citation type="submission" date="2018-04" db="EMBL/GenBank/DDBJ databases">
        <authorList>
            <person name="Illikoud N."/>
        </authorList>
    </citation>
    <scope>NUCLEOTIDE SEQUENCE [LARGE SCALE GENOMIC DNA]</scope>
</reference>
<evidence type="ECO:0000259" key="3">
    <source>
        <dbReference type="SMART" id="SM00062"/>
    </source>
</evidence>